<dbReference type="PANTHER" id="PTHR23288:SF17">
    <property type="entry name" value="RNA POLYMERASE II ELONGATION FACTOR ELL"/>
    <property type="match status" value="1"/>
</dbReference>
<feature type="compositionally biased region" description="Low complexity" evidence="8">
    <location>
        <begin position="637"/>
        <end position="659"/>
    </location>
</feature>
<proteinExistence type="inferred from homology"/>
<evidence type="ECO:0000256" key="6">
    <source>
        <dbReference type="PROSITE-ProRule" id="PRU01324"/>
    </source>
</evidence>
<comment type="similarity">
    <text evidence="2 6">Belongs to the ELL/occludin family.</text>
</comment>
<keyword evidence="10" id="KW-1185">Reference proteome</keyword>
<dbReference type="RefSeq" id="XP_015191576.1">
    <property type="nucleotide sequence ID" value="XM_015336090.1"/>
</dbReference>
<keyword evidence="4" id="KW-0804">Transcription</keyword>
<dbReference type="Gene3D" id="6.10.140.340">
    <property type="match status" value="1"/>
</dbReference>
<dbReference type="SUPFAM" id="SSF46785">
    <property type="entry name" value="Winged helix' DNA-binding domain"/>
    <property type="match status" value="1"/>
</dbReference>
<feature type="compositionally biased region" description="Gly residues" evidence="8">
    <location>
        <begin position="543"/>
        <end position="557"/>
    </location>
</feature>
<keyword evidence="7" id="KW-0175">Coiled coil</keyword>
<feature type="compositionally biased region" description="Low complexity" evidence="8">
    <location>
        <begin position="517"/>
        <end position="534"/>
    </location>
</feature>
<evidence type="ECO:0000256" key="4">
    <source>
        <dbReference type="ARBA" id="ARBA00023163"/>
    </source>
</evidence>
<dbReference type="Pfam" id="PF10390">
    <property type="entry name" value="ELL"/>
    <property type="match status" value="1"/>
</dbReference>
<feature type="region of interest" description="Disordered" evidence="8">
    <location>
        <begin position="590"/>
        <end position="661"/>
    </location>
</feature>
<feature type="compositionally biased region" description="Basic and acidic residues" evidence="8">
    <location>
        <begin position="459"/>
        <end position="472"/>
    </location>
</feature>
<dbReference type="PROSITE" id="PS51980">
    <property type="entry name" value="OCEL"/>
    <property type="match status" value="1"/>
</dbReference>
<feature type="compositionally biased region" description="Basic and acidic residues" evidence="8">
    <location>
        <begin position="617"/>
        <end position="636"/>
    </location>
</feature>
<gene>
    <name evidence="11" type="primary">LOC107074557</name>
</gene>
<evidence type="ECO:0000256" key="8">
    <source>
        <dbReference type="SAM" id="MobiDB-lite"/>
    </source>
</evidence>
<evidence type="ECO:0000313" key="11">
    <source>
        <dbReference type="RefSeq" id="XP_015191576.1"/>
    </source>
</evidence>
<reference evidence="11" key="1">
    <citation type="submission" date="2025-08" db="UniProtKB">
        <authorList>
            <consortium name="RefSeq"/>
        </authorList>
    </citation>
    <scope>IDENTIFICATION</scope>
    <source>
        <tissue evidence="11">Whole body</tissue>
    </source>
</reference>
<dbReference type="InterPro" id="IPR036390">
    <property type="entry name" value="WH_DNA-bd_sf"/>
</dbReference>
<dbReference type="InterPro" id="IPR019464">
    <property type="entry name" value="ELL_N"/>
</dbReference>
<feature type="region of interest" description="Disordered" evidence="8">
    <location>
        <begin position="444"/>
        <end position="574"/>
    </location>
</feature>
<feature type="compositionally biased region" description="Polar residues" evidence="8">
    <location>
        <begin position="558"/>
        <end position="574"/>
    </location>
</feature>
<feature type="compositionally biased region" description="Low complexity" evidence="8">
    <location>
        <begin position="372"/>
        <end position="384"/>
    </location>
</feature>
<feature type="compositionally biased region" description="Polar residues" evidence="8">
    <location>
        <begin position="507"/>
        <end position="516"/>
    </location>
</feature>
<feature type="compositionally biased region" description="Pro residues" evidence="8">
    <location>
        <begin position="330"/>
        <end position="341"/>
    </location>
</feature>
<evidence type="ECO:0000259" key="9">
    <source>
        <dbReference type="PROSITE" id="PS51980"/>
    </source>
</evidence>
<evidence type="ECO:0000256" key="5">
    <source>
        <dbReference type="ARBA" id="ARBA00023242"/>
    </source>
</evidence>
<keyword evidence="5" id="KW-0539">Nucleus</keyword>
<dbReference type="InterPro" id="IPR010844">
    <property type="entry name" value="Occludin_ELL"/>
</dbReference>
<organism evidence="10 11">
    <name type="scientific">Polistes dominula</name>
    <name type="common">European paper wasp</name>
    <name type="synonym">Vespa dominula</name>
    <dbReference type="NCBI Taxonomy" id="743375"/>
    <lineage>
        <taxon>Eukaryota</taxon>
        <taxon>Metazoa</taxon>
        <taxon>Ecdysozoa</taxon>
        <taxon>Arthropoda</taxon>
        <taxon>Hexapoda</taxon>
        <taxon>Insecta</taxon>
        <taxon>Pterygota</taxon>
        <taxon>Neoptera</taxon>
        <taxon>Endopterygota</taxon>
        <taxon>Hymenoptera</taxon>
        <taxon>Apocrita</taxon>
        <taxon>Aculeata</taxon>
        <taxon>Vespoidea</taxon>
        <taxon>Vespidae</taxon>
        <taxon>Polistinae</taxon>
        <taxon>Polistini</taxon>
        <taxon>Polistes</taxon>
    </lineage>
</organism>
<evidence type="ECO:0000256" key="7">
    <source>
        <dbReference type="SAM" id="Coils"/>
    </source>
</evidence>
<evidence type="ECO:0000256" key="2">
    <source>
        <dbReference type="ARBA" id="ARBA00009171"/>
    </source>
</evidence>
<accession>A0ABM1JGI8</accession>
<evidence type="ECO:0000256" key="3">
    <source>
        <dbReference type="ARBA" id="ARBA00023015"/>
    </source>
</evidence>
<keyword evidence="3" id="KW-0805">Transcription regulation</keyword>
<dbReference type="SUPFAM" id="SSF144292">
    <property type="entry name" value="occludin/ELL-like"/>
    <property type="match status" value="1"/>
</dbReference>
<protein>
    <submittedName>
        <fullName evidence="11">RNA polymerase II elongation factor Ell-like isoform X1</fullName>
    </submittedName>
</protein>
<dbReference type="Pfam" id="PF07303">
    <property type="entry name" value="Occludin_ELL"/>
    <property type="match status" value="1"/>
</dbReference>
<evidence type="ECO:0000313" key="10">
    <source>
        <dbReference type="Proteomes" id="UP000694924"/>
    </source>
</evidence>
<feature type="coiled-coil region" evidence="7">
    <location>
        <begin position="721"/>
        <end position="748"/>
    </location>
</feature>
<dbReference type="InterPro" id="IPR031176">
    <property type="entry name" value="ELL/occludin"/>
</dbReference>
<dbReference type="Proteomes" id="UP000694924">
    <property type="component" value="Unplaced"/>
</dbReference>
<feature type="region of interest" description="Disordered" evidence="8">
    <location>
        <begin position="167"/>
        <end position="195"/>
    </location>
</feature>
<dbReference type="PANTHER" id="PTHR23288">
    <property type="entry name" value="OCCLUDIN AND RNA POLYMERASE II ELONGATION FACTOR ELL"/>
    <property type="match status" value="1"/>
</dbReference>
<evidence type="ECO:0000256" key="1">
    <source>
        <dbReference type="ARBA" id="ARBA00004123"/>
    </source>
</evidence>
<dbReference type="InterPro" id="IPR042065">
    <property type="entry name" value="E3_ELL-like"/>
</dbReference>
<sequence>MAALVAGVQYGLSSQSNFYEDKDLIFVKLTDSAHRAIEDYVRNKHGTSQNPTIQFQGNEGHLSFPSTQSGHGSAGFTFSLSGNQDIEGPQGGFECIQQTGPTSLESLGALPYKMRIQANDDVYETTRHRMAVAEENNKNKCTRVIKANGPDIGRKVKVKSTVKTIPPVSNNARYRESSNVPPSSTGGNNQLRLSSTYKSTPINNQSMTRNQPEKKISDIMRRPLKERLIHLLAVRPYKKPELYDRINKEGIKERERSSVTTILKQVAFMRDNTFHLHRYVWNDVQEDWPYYTEQDKAIMKRRKPQNLTPPGSSDGGSSGSGQSPNSVHPGSPPAITAPPPNLLNKRPGYYQGNDGLPTKKPRISHYKKPEPSSNTTSSLSSTSSKANESGRTKGSGVSGGVIAGVGGNVGGVGGGSGSGSGSAGSGSVSVSTSGNASIYDVWDQRHHHQQQQQQQQQQQRERRTDYRAERTSNSEVLRSGGGNYGNGKTCPTSSSNSNSANNQNDSGISSSESNATNVNIASHNSHNSITHNNSMCNSRNHYGGSGGGGGGGVGGSGQNINKSIQGGNENSIGSSVDHLARKVTNSTSGVAVGGVSASSGSNSTSGGYSASLNGIINERRDRTDRIRSDRERESRQRNNANHGSNSLSSSTTNHNLANNFDGNLAQFNDNVNDNTVTTSTCNVDSQSHTDFPNFLSCYTPIQSLEQRRRYKIEFYEDYQEYRRLHSQMAMVSERFQQLEERLKEEQATGNIEGWREVNKMILMEYEETKSDPIQEQTKRRFEYLHEKLSHIKRLVTDYDMQNSGSTLANHMGDTGGMDSTHY</sequence>
<feature type="compositionally biased region" description="Low complexity" evidence="8">
    <location>
        <begin position="590"/>
        <end position="611"/>
    </location>
</feature>
<feature type="region of interest" description="Disordered" evidence="8">
    <location>
        <begin position="299"/>
        <end position="399"/>
    </location>
</feature>
<comment type="subcellular location">
    <subcellularLocation>
        <location evidence="1">Nucleus</location>
    </subcellularLocation>
</comment>
<feature type="domain" description="OCEL" evidence="9">
    <location>
        <begin position="692"/>
        <end position="803"/>
    </location>
</feature>
<dbReference type="Gene3D" id="1.10.10.2670">
    <property type="entry name" value="E3 ubiquitin-protein ligase"/>
    <property type="match status" value="1"/>
</dbReference>
<name>A0ABM1JGI8_POLDO</name>
<dbReference type="GeneID" id="107074557"/>
<feature type="compositionally biased region" description="Low complexity" evidence="8">
    <location>
        <begin position="493"/>
        <end position="506"/>
    </location>
</feature>